<dbReference type="SUPFAM" id="SSF55785">
    <property type="entry name" value="PYP-like sensor domain (PAS domain)"/>
    <property type="match status" value="2"/>
</dbReference>
<evidence type="ECO:0000256" key="5">
    <source>
        <dbReference type="ARBA" id="ARBA00022777"/>
    </source>
</evidence>
<dbReference type="NCBIfam" id="TIGR00229">
    <property type="entry name" value="sensory_box"/>
    <property type="match status" value="2"/>
</dbReference>
<dbReference type="InterPro" id="IPR000700">
    <property type="entry name" value="PAS-assoc_C"/>
</dbReference>
<dbReference type="Pfam" id="PF08447">
    <property type="entry name" value="PAS_3"/>
    <property type="match status" value="1"/>
</dbReference>
<feature type="transmembrane region" description="Helical" evidence="6">
    <location>
        <begin position="20"/>
        <end position="41"/>
    </location>
</feature>
<dbReference type="EC" id="2.7.13.3" evidence="2"/>
<evidence type="ECO:0000259" key="8">
    <source>
        <dbReference type="PROSITE" id="PS50112"/>
    </source>
</evidence>
<dbReference type="InterPro" id="IPR036097">
    <property type="entry name" value="HisK_dim/P_sf"/>
</dbReference>
<keyword evidence="6" id="KW-1133">Transmembrane helix</keyword>
<evidence type="ECO:0000256" key="6">
    <source>
        <dbReference type="SAM" id="Phobius"/>
    </source>
</evidence>
<dbReference type="PROSITE" id="PS50109">
    <property type="entry name" value="HIS_KIN"/>
    <property type="match status" value="1"/>
</dbReference>
<keyword evidence="5" id="KW-0418">Kinase</keyword>
<dbReference type="InterPro" id="IPR013655">
    <property type="entry name" value="PAS_fold_3"/>
</dbReference>
<evidence type="ECO:0000259" key="9">
    <source>
        <dbReference type="PROSITE" id="PS50113"/>
    </source>
</evidence>
<dbReference type="SMART" id="SM00387">
    <property type="entry name" value="HATPase_c"/>
    <property type="match status" value="1"/>
</dbReference>
<dbReference type="InterPro" id="IPR003661">
    <property type="entry name" value="HisK_dim/P_dom"/>
</dbReference>
<dbReference type="SUPFAM" id="SSF55874">
    <property type="entry name" value="ATPase domain of HSP90 chaperone/DNA topoisomerase II/histidine kinase"/>
    <property type="match status" value="1"/>
</dbReference>
<evidence type="ECO:0000259" key="7">
    <source>
        <dbReference type="PROSITE" id="PS50109"/>
    </source>
</evidence>
<comment type="caution">
    <text evidence="10">The sequence shown here is derived from an EMBL/GenBank/DDBJ whole genome shotgun (WGS) entry which is preliminary data.</text>
</comment>
<dbReference type="EMBL" id="JAQOUE010000001">
    <property type="protein sequence ID" value="MDT7042505.1"/>
    <property type="molecule type" value="Genomic_DNA"/>
</dbReference>
<dbReference type="InterPro" id="IPR004358">
    <property type="entry name" value="Sig_transdc_His_kin-like_C"/>
</dbReference>
<protein>
    <recommendedName>
        <fullName evidence="2">histidine kinase</fullName>
        <ecNumber evidence="2">2.7.13.3</ecNumber>
    </recommendedName>
</protein>
<evidence type="ECO:0000256" key="4">
    <source>
        <dbReference type="ARBA" id="ARBA00022679"/>
    </source>
</evidence>
<dbReference type="InterPro" id="IPR000014">
    <property type="entry name" value="PAS"/>
</dbReference>
<dbReference type="Gene3D" id="3.30.450.20">
    <property type="entry name" value="PAS domain"/>
    <property type="match status" value="2"/>
</dbReference>
<evidence type="ECO:0000256" key="2">
    <source>
        <dbReference type="ARBA" id="ARBA00012438"/>
    </source>
</evidence>
<comment type="catalytic activity">
    <reaction evidence="1">
        <text>ATP + protein L-histidine = ADP + protein N-phospho-L-histidine.</text>
        <dbReference type="EC" id="2.7.13.3"/>
    </reaction>
</comment>
<dbReference type="PROSITE" id="PS50112">
    <property type="entry name" value="PAS"/>
    <property type="match status" value="2"/>
</dbReference>
<feature type="domain" description="Histidine kinase" evidence="7">
    <location>
        <begin position="489"/>
        <end position="702"/>
    </location>
</feature>
<feature type="transmembrane region" description="Helical" evidence="6">
    <location>
        <begin position="186"/>
        <end position="205"/>
    </location>
</feature>
<dbReference type="Gene3D" id="1.10.287.130">
    <property type="match status" value="1"/>
</dbReference>
<dbReference type="InterPro" id="IPR036890">
    <property type="entry name" value="HATPase_C_sf"/>
</dbReference>
<dbReference type="RefSeq" id="WP_313832918.1">
    <property type="nucleotide sequence ID" value="NZ_JAQOUE010000001.1"/>
</dbReference>
<evidence type="ECO:0000313" key="10">
    <source>
        <dbReference type="EMBL" id="MDT7042505.1"/>
    </source>
</evidence>
<dbReference type="SMART" id="SM00091">
    <property type="entry name" value="PAS"/>
    <property type="match status" value="2"/>
</dbReference>
<feature type="domain" description="PAS" evidence="8">
    <location>
        <begin position="246"/>
        <end position="295"/>
    </location>
</feature>
<reference evidence="10 11" key="1">
    <citation type="journal article" date="2023" name="ISME J.">
        <title>Cultivation and genomic characterization of novel and ubiquitous marine nitrite-oxidizing bacteria from the Nitrospirales.</title>
        <authorList>
            <person name="Mueller A.J."/>
            <person name="Daebeler A."/>
            <person name="Herbold C.W."/>
            <person name="Kirkegaard R.H."/>
            <person name="Daims H."/>
        </authorList>
    </citation>
    <scope>NUCLEOTIDE SEQUENCE [LARGE SCALE GENOMIC DNA]</scope>
    <source>
        <strain evidence="10 11">EB</strain>
    </source>
</reference>
<evidence type="ECO:0000256" key="3">
    <source>
        <dbReference type="ARBA" id="ARBA00022553"/>
    </source>
</evidence>
<dbReference type="InterPro" id="IPR001610">
    <property type="entry name" value="PAC"/>
</dbReference>
<dbReference type="InterPro" id="IPR052162">
    <property type="entry name" value="Sensor_kinase/Photoreceptor"/>
</dbReference>
<evidence type="ECO:0000256" key="1">
    <source>
        <dbReference type="ARBA" id="ARBA00000085"/>
    </source>
</evidence>
<dbReference type="PROSITE" id="PS50113">
    <property type="entry name" value="PAC"/>
    <property type="match status" value="1"/>
</dbReference>
<dbReference type="Proteomes" id="UP001250932">
    <property type="component" value="Unassembled WGS sequence"/>
</dbReference>
<dbReference type="Pfam" id="PF00512">
    <property type="entry name" value="HisKA"/>
    <property type="match status" value="1"/>
</dbReference>
<feature type="domain" description="PAS" evidence="8">
    <location>
        <begin position="343"/>
        <end position="416"/>
    </location>
</feature>
<dbReference type="SUPFAM" id="SSF47384">
    <property type="entry name" value="Homodimeric domain of signal transducing histidine kinase"/>
    <property type="match status" value="1"/>
</dbReference>
<name>A0ABU3K7T7_9BACT</name>
<dbReference type="SMART" id="SM00388">
    <property type="entry name" value="HisKA"/>
    <property type="match status" value="1"/>
</dbReference>
<keyword evidence="3" id="KW-0597">Phosphoprotein</keyword>
<organism evidence="10 11">
    <name type="scientific">Candidatus Nitronereus thalassa</name>
    <dbReference type="NCBI Taxonomy" id="3020898"/>
    <lineage>
        <taxon>Bacteria</taxon>
        <taxon>Pseudomonadati</taxon>
        <taxon>Nitrospirota</taxon>
        <taxon>Nitrospiria</taxon>
        <taxon>Nitrospirales</taxon>
        <taxon>Nitrospiraceae</taxon>
        <taxon>Candidatus Nitronereus</taxon>
    </lineage>
</organism>
<keyword evidence="11" id="KW-1185">Reference proteome</keyword>
<evidence type="ECO:0000313" key="11">
    <source>
        <dbReference type="Proteomes" id="UP001250932"/>
    </source>
</evidence>
<dbReference type="PANTHER" id="PTHR43304:SF1">
    <property type="entry name" value="PAC DOMAIN-CONTAINING PROTEIN"/>
    <property type="match status" value="1"/>
</dbReference>
<gene>
    <name evidence="10" type="ORF">PPG34_09075</name>
</gene>
<keyword evidence="4" id="KW-0808">Transferase</keyword>
<dbReference type="InterPro" id="IPR003594">
    <property type="entry name" value="HATPase_dom"/>
</dbReference>
<dbReference type="InterPro" id="IPR005467">
    <property type="entry name" value="His_kinase_dom"/>
</dbReference>
<dbReference type="PRINTS" id="PR00344">
    <property type="entry name" value="BCTRLSENSOR"/>
</dbReference>
<dbReference type="SMART" id="SM00086">
    <property type="entry name" value="PAC"/>
    <property type="match status" value="2"/>
</dbReference>
<keyword evidence="6" id="KW-0472">Membrane</keyword>
<proteinExistence type="predicted"/>
<accession>A0ABU3K7T7</accession>
<dbReference type="PANTHER" id="PTHR43304">
    <property type="entry name" value="PHYTOCHROME-LIKE PROTEIN CPH1"/>
    <property type="match status" value="1"/>
</dbReference>
<dbReference type="Pfam" id="PF02518">
    <property type="entry name" value="HATPase_c"/>
    <property type="match status" value="1"/>
</dbReference>
<dbReference type="CDD" id="cd00082">
    <property type="entry name" value="HisKA"/>
    <property type="match status" value="1"/>
</dbReference>
<feature type="domain" description="PAC" evidence="9">
    <location>
        <begin position="419"/>
        <end position="471"/>
    </location>
</feature>
<keyword evidence="6" id="KW-0812">Transmembrane</keyword>
<dbReference type="InterPro" id="IPR035965">
    <property type="entry name" value="PAS-like_dom_sf"/>
</dbReference>
<dbReference type="Pfam" id="PF13426">
    <property type="entry name" value="PAS_9"/>
    <property type="match status" value="1"/>
</dbReference>
<dbReference type="Gene3D" id="3.30.565.10">
    <property type="entry name" value="Histidine kinase-like ATPase, C-terminal domain"/>
    <property type="match status" value="1"/>
</dbReference>
<sequence>MNPLSRLEKAFSFTIGQRLITMVVIFILALVSILTFTLNIVKTLELDGVIVDIAGRQRMMIQQYFSEMMLASHGNQPDHQKTQDILLGSLDALKNGGTVIANLYTGERLLIPQAPTDQIRILLDQQRSLLEDYFTKTKSLIFQAPGHSPRPESFLLLNRIQGNLEKNADEVVKLLNAHSREKTLNLLRVVPLIGLLVIILSAILARQVAFANRRLEKEIEQRQKAEDERNRFFALSPDLFCITGFDGKFKVLNPAWEHELGYSTEDLLGETFMQFVHPEDKMSTFDELEGLRKGKPTIQFENRYVSKDGSHKWLLWNAAPSLTDNSIYATARNITNRKLYETELALRDRSINSATNGILIADARKPDMPTIYCNSAFEKITGFTREEVIGQNCRFLQGNDHAQPGLDAIRQAIREGKEGKAELRNYKKDGTLFWNEFYVAPVRDTYGNLTHFIGVQTDITQRKRQEAELAKKTADLARSNDELQQFAYVASHDLQEPLRMVASYTQLLRKRYKGKLDDDADEFIEFAVDGANRMQHLIRDLLEYSRVGAETKPFEKTDCELVFQNVIKNLTASVQEHHADITHDALPCIQANPTLLTQVFQNLIGNALKFKGSAAPKIHVGAKALVDGWEFSVSDNGIGIPQEQLGRIFLIFQRLHSREEYPGTGIGLATCKRIVDKHGGTIWVESEQGRGSTFYFTIKSPVAD</sequence>
<dbReference type="CDD" id="cd00130">
    <property type="entry name" value="PAS"/>
    <property type="match status" value="2"/>
</dbReference>